<name>A0A4S4KJ89_9APHY</name>
<feature type="region of interest" description="Disordered" evidence="1">
    <location>
        <begin position="65"/>
        <end position="102"/>
    </location>
</feature>
<gene>
    <name evidence="2" type="ORF">EW026_g3886</name>
</gene>
<accession>A0A4S4KJ89</accession>
<evidence type="ECO:0000313" key="2">
    <source>
        <dbReference type="EMBL" id="THG98263.1"/>
    </source>
</evidence>
<dbReference type="EMBL" id="SGPJ01000127">
    <property type="protein sequence ID" value="THG98263.1"/>
    <property type="molecule type" value="Genomic_DNA"/>
</dbReference>
<evidence type="ECO:0000256" key="1">
    <source>
        <dbReference type="SAM" id="MobiDB-lite"/>
    </source>
</evidence>
<organism evidence="2 3">
    <name type="scientific">Hermanssonia centrifuga</name>
    <dbReference type="NCBI Taxonomy" id="98765"/>
    <lineage>
        <taxon>Eukaryota</taxon>
        <taxon>Fungi</taxon>
        <taxon>Dikarya</taxon>
        <taxon>Basidiomycota</taxon>
        <taxon>Agaricomycotina</taxon>
        <taxon>Agaricomycetes</taxon>
        <taxon>Polyporales</taxon>
        <taxon>Meruliaceae</taxon>
        <taxon>Hermanssonia</taxon>
    </lineage>
</organism>
<dbReference type="AlphaFoldDB" id="A0A4S4KJ89"/>
<sequence length="156" mass="16556">MTAPAATQAILNALPQRLQTTCDHLLTCGGYLADPAVLERLAWLRDGKSHKVVLKPKCQATCTTPASGLHNRNAASHEDTAASQEATAQTLLPEGSEPPVSDTLELPEVAELSLVGRISGQDMYLTADGGWRADSKFPTLFAKQRCDGDGGARAEE</sequence>
<reference evidence="2 3" key="1">
    <citation type="submission" date="2019-02" db="EMBL/GenBank/DDBJ databases">
        <title>Genome sequencing of the rare red list fungi Phlebia centrifuga.</title>
        <authorList>
            <person name="Buettner E."/>
            <person name="Kellner H."/>
        </authorList>
    </citation>
    <scope>NUCLEOTIDE SEQUENCE [LARGE SCALE GENOMIC DNA]</scope>
    <source>
        <strain evidence="2 3">DSM 108282</strain>
    </source>
</reference>
<keyword evidence="3" id="KW-1185">Reference proteome</keyword>
<evidence type="ECO:0000313" key="3">
    <source>
        <dbReference type="Proteomes" id="UP000309038"/>
    </source>
</evidence>
<feature type="compositionally biased region" description="Polar residues" evidence="1">
    <location>
        <begin position="81"/>
        <end position="90"/>
    </location>
</feature>
<protein>
    <submittedName>
        <fullName evidence="2">Uncharacterized protein</fullName>
    </submittedName>
</protein>
<comment type="caution">
    <text evidence="2">The sequence shown here is derived from an EMBL/GenBank/DDBJ whole genome shotgun (WGS) entry which is preliminary data.</text>
</comment>
<proteinExistence type="predicted"/>
<dbReference type="Proteomes" id="UP000309038">
    <property type="component" value="Unassembled WGS sequence"/>
</dbReference>